<protein>
    <submittedName>
        <fullName evidence="2">Uncharacterized protein</fullName>
    </submittedName>
</protein>
<dbReference type="HOGENOM" id="CLU_363317_0_0_1"/>
<feature type="region of interest" description="Disordered" evidence="1">
    <location>
        <begin position="473"/>
        <end position="509"/>
    </location>
</feature>
<dbReference type="Proteomes" id="UP000053989">
    <property type="component" value="Unassembled WGS sequence"/>
</dbReference>
<name>A0A0C3D8R3_9AGAM</name>
<reference evidence="3" key="2">
    <citation type="submission" date="2015-01" db="EMBL/GenBank/DDBJ databases">
        <title>Evolutionary Origins and Diversification of the Mycorrhizal Mutualists.</title>
        <authorList>
            <consortium name="DOE Joint Genome Institute"/>
            <consortium name="Mycorrhizal Genomics Consortium"/>
            <person name="Kohler A."/>
            <person name="Kuo A."/>
            <person name="Nagy L.G."/>
            <person name="Floudas D."/>
            <person name="Copeland A."/>
            <person name="Barry K.W."/>
            <person name="Cichocki N."/>
            <person name="Veneault-Fourrey C."/>
            <person name="LaButti K."/>
            <person name="Lindquist E.A."/>
            <person name="Lipzen A."/>
            <person name="Lundell T."/>
            <person name="Morin E."/>
            <person name="Murat C."/>
            <person name="Riley R."/>
            <person name="Ohm R."/>
            <person name="Sun H."/>
            <person name="Tunlid A."/>
            <person name="Henrissat B."/>
            <person name="Grigoriev I.V."/>
            <person name="Hibbett D.S."/>
            <person name="Martin F."/>
        </authorList>
    </citation>
    <scope>NUCLEOTIDE SEQUENCE [LARGE SCALE GENOMIC DNA]</scope>
    <source>
        <strain evidence="3">Foug A</strain>
    </source>
</reference>
<keyword evidence="3" id="KW-1185">Reference proteome</keyword>
<feature type="region of interest" description="Disordered" evidence="1">
    <location>
        <begin position="677"/>
        <end position="721"/>
    </location>
</feature>
<reference evidence="2 3" key="1">
    <citation type="submission" date="2014-04" db="EMBL/GenBank/DDBJ databases">
        <authorList>
            <consortium name="DOE Joint Genome Institute"/>
            <person name="Kuo A."/>
            <person name="Kohler A."/>
            <person name="Nagy L.G."/>
            <person name="Floudas D."/>
            <person name="Copeland A."/>
            <person name="Barry K.W."/>
            <person name="Cichocki N."/>
            <person name="Veneault-Fourrey C."/>
            <person name="LaButti K."/>
            <person name="Lindquist E.A."/>
            <person name="Lipzen A."/>
            <person name="Lundell T."/>
            <person name="Morin E."/>
            <person name="Murat C."/>
            <person name="Sun H."/>
            <person name="Tunlid A."/>
            <person name="Henrissat B."/>
            <person name="Grigoriev I.V."/>
            <person name="Hibbett D.S."/>
            <person name="Martin F."/>
            <person name="Nordberg H.P."/>
            <person name="Cantor M.N."/>
            <person name="Hua S.X."/>
        </authorList>
    </citation>
    <scope>NUCLEOTIDE SEQUENCE [LARGE SCALE GENOMIC DNA]</scope>
    <source>
        <strain evidence="2 3">Foug A</strain>
    </source>
</reference>
<feature type="compositionally biased region" description="Basic and acidic residues" evidence="1">
    <location>
        <begin position="554"/>
        <end position="577"/>
    </location>
</feature>
<dbReference type="EMBL" id="KN822106">
    <property type="protein sequence ID" value="KIM57100.1"/>
    <property type="molecule type" value="Genomic_DNA"/>
</dbReference>
<dbReference type="OrthoDB" id="2507795at2759"/>
<feature type="compositionally biased region" description="Polar residues" evidence="1">
    <location>
        <begin position="687"/>
        <end position="696"/>
    </location>
</feature>
<feature type="region of interest" description="Disordered" evidence="1">
    <location>
        <begin position="521"/>
        <end position="660"/>
    </location>
</feature>
<feature type="region of interest" description="Disordered" evidence="1">
    <location>
        <begin position="108"/>
        <end position="127"/>
    </location>
</feature>
<feature type="compositionally biased region" description="Acidic residues" evidence="1">
    <location>
        <begin position="640"/>
        <end position="651"/>
    </location>
</feature>
<sequence length="756" mass="82102">MSTSPLLDLYDAQMVDFQHDFDVPMNVMVSSEFYPEASMDHDEAYGEDGSVEVDMEEYRADHLEYEMVDETADVGVAEPLDVEVYDVSIAHSPLPVLESPLLHPLVDPSIQHDHSGSSIPDIPEDTLVPPVATLNEHENNEVSLAPPEHIVPDAPDSKLLSPQHSSSADVQAEFRGLATSSAAEEPLEALQDSSHHEDSVSSGEGIGFIEQPLPDIAPRQNPLRGSPQLDFGREEQIETVVPSEEGPDSHTCLEASAEEHQYQPSDSDVLHAETASHVILQGVDGTSHSFAEDTAQVEGVDNSLGVSISEGVYIDPPPAVLLSVGSSAEPLCCLFNQPFRESRSGSPSSHEDGASAAAGYHLLLESSPTLYYEPLSNVFDAFRQDEGLLSQIPHSFEGELVLDAHDLQLAISEDNVHSREISLHDLNILHDGSDFAGPLRLRLFATTPRFIFRYYTLHEQIQRLNLSVPIVEGEQSSDQENPNTDDLQQGHGANGKNEEETPSHVVEGDQLADRQIEVPEQTLDSEGSSQSLLPIPPGAVPQSKVDGDYPATADNEKQPLENGKDHEGARVTVRDTDTSAEEVQDVNHAHDSADADHAATTVTEYYKSGGEQADYPESLPEEYDGHDGVESQDDAHGDSQFDEYEAEEVGEVDDKSADVNEPKTVLADGLDAVTPLPLRSSLLPKDSPNQQIQNLPTEHDDTSQAEVEEYDDGSSYQSEKDIQGECTAQPDAKFAPTEEPNVTVAHGYGAGMLFIS</sequence>
<feature type="compositionally biased region" description="Basic and acidic residues" evidence="1">
    <location>
        <begin position="623"/>
        <end position="639"/>
    </location>
</feature>
<evidence type="ECO:0000256" key="1">
    <source>
        <dbReference type="SAM" id="MobiDB-lite"/>
    </source>
</evidence>
<feature type="compositionally biased region" description="Basic and acidic residues" evidence="1">
    <location>
        <begin position="585"/>
        <end position="597"/>
    </location>
</feature>
<feature type="region of interest" description="Disordered" evidence="1">
    <location>
        <begin position="144"/>
        <end position="171"/>
    </location>
</feature>
<feature type="compositionally biased region" description="Polar residues" evidence="1">
    <location>
        <begin position="474"/>
        <end position="487"/>
    </location>
</feature>
<feature type="region of interest" description="Disordered" evidence="1">
    <location>
        <begin position="186"/>
        <end position="229"/>
    </location>
</feature>
<dbReference type="InterPro" id="IPR018822">
    <property type="entry name" value="UPF0646"/>
</dbReference>
<gene>
    <name evidence="2" type="ORF">SCLCIDRAFT_190128</name>
</gene>
<dbReference type="AlphaFoldDB" id="A0A0C3D8R3"/>
<dbReference type="Pfam" id="PF10336">
    <property type="entry name" value="DUF2420"/>
    <property type="match status" value="1"/>
</dbReference>
<evidence type="ECO:0000313" key="3">
    <source>
        <dbReference type="Proteomes" id="UP000053989"/>
    </source>
</evidence>
<evidence type="ECO:0000313" key="2">
    <source>
        <dbReference type="EMBL" id="KIM57100.1"/>
    </source>
</evidence>
<accession>A0A0C3D8R3</accession>
<dbReference type="InParanoid" id="A0A0C3D8R3"/>
<dbReference type="STRING" id="1036808.A0A0C3D8R3"/>
<feature type="compositionally biased region" description="Polar residues" evidence="1">
    <location>
        <begin position="160"/>
        <end position="169"/>
    </location>
</feature>
<organism evidence="2 3">
    <name type="scientific">Scleroderma citrinum Foug A</name>
    <dbReference type="NCBI Taxonomy" id="1036808"/>
    <lineage>
        <taxon>Eukaryota</taxon>
        <taxon>Fungi</taxon>
        <taxon>Dikarya</taxon>
        <taxon>Basidiomycota</taxon>
        <taxon>Agaricomycotina</taxon>
        <taxon>Agaricomycetes</taxon>
        <taxon>Agaricomycetidae</taxon>
        <taxon>Boletales</taxon>
        <taxon>Sclerodermatineae</taxon>
        <taxon>Sclerodermataceae</taxon>
        <taxon>Scleroderma</taxon>
    </lineage>
</organism>
<proteinExistence type="predicted"/>
<feature type="compositionally biased region" description="Polar residues" evidence="1">
    <location>
        <begin position="522"/>
        <end position="532"/>
    </location>
</feature>